<evidence type="ECO:0000256" key="1">
    <source>
        <dbReference type="SAM" id="Phobius"/>
    </source>
</evidence>
<name>A0A5D4M9R6_9BACI</name>
<keyword evidence="1" id="KW-1133">Transmembrane helix</keyword>
<keyword evidence="1" id="KW-0472">Membrane</keyword>
<gene>
    <name evidence="2" type="ORF">FZC84_17975</name>
</gene>
<evidence type="ECO:0000313" key="3">
    <source>
        <dbReference type="Proteomes" id="UP000325182"/>
    </source>
</evidence>
<evidence type="ECO:0000313" key="2">
    <source>
        <dbReference type="EMBL" id="TYR97735.1"/>
    </source>
</evidence>
<dbReference type="Pfam" id="PF17231">
    <property type="entry name" value="DUF5305"/>
    <property type="match status" value="1"/>
</dbReference>
<comment type="caution">
    <text evidence="2">The sequence shown here is derived from an EMBL/GenBank/DDBJ whole genome shotgun (WGS) entry which is preliminary data.</text>
</comment>
<proteinExistence type="predicted"/>
<feature type="transmembrane region" description="Helical" evidence="1">
    <location>
        <begin position="7"/>
        <end position="27"/>
    </location>
</feature>
<protein>
    <submittedName>
        <fullName evidence="2">Uncharacterized protein</fullName>
    </submittedName>
</protein>
<dbReference type="AlphaFoldDB" id="A0A5D4M9R6"/>
<dbReference type="Proteomes" id="UP000325182">
    <property type="component" value="Unassembled WGS sequence"/>
</dbReference>
<accession>A0A5D4M9R6</accession>
<keyword evidence="1" id="KW-0812">Transmembrane</keyword>
<dbReference type="EMBL" id="VTEG01000017">
    <property type="protein sequence ID" value="TYR97735.1"/>
    <property type="molecule type" value="Genomic_DNA"/>
</dbReference>
<dbReference type="InterPro" id="IPR035185">
    <property type="entry name" value="DUF5305"/>
</dbReference>
<sequence>MEMNKNIRFSILAAIIAAMGFVGYLLFQTLASPGYTEQEDASFAVNNNSEIDYKVFLKSNSVFEEESLPEGATYFSSIVDFIQADFNVGLSSREAGELTGNYEIAAILTNKEGASEENTNEGLWSKRFILIPSQKIPENDGNLSLNESVKVNLEEYNAFKEKAAEELNADGNIQLTIAMKVDVEGVTENGPLNESISPSLTMPLGSNEFTISEELGESEFGKIESNQKIELPVNTKKVMSYGVIELMLLIGLLYIFLFTSTASKKGALSRSISKIFTDHNNRLVALEKPINGKYSYHYKIKSFGDLLKLADEIGKPVLYEYKKDQKEITDFYLVDENTLYSYSALPYPTSIVRETKAAEI</sequence>
<reference evidence="2 3" key="1">
    <citation type="submission" date="2019-08" db="EMBL/GenBank/DDBJ databases">
        <title>Bacillus genomes from the desert of Cuatro Cienegas, Coahuila.</title>
        <authorList>
            <person name="Olmedo-Alvarez G."/>
        </authorList>
    </citation>
    <scope>NUCLEOTIDE SEQUENCE [LARGE SCALE GENOMIC DNA]</scope>
    <source>
        <strain evidence="2 3">CH128b_4D</strain>
    </source>
</reference>
<feature type="transmembrane region" description="Helical" evidence="1">
    <location>
        <begin position="238"/>
        <end position="258"/>
    </location>
</feature>
<organism evidence="2 3">
    <name type="scientific">Rossellomorea vietnamensis</name>
    <dbReference type="NCBI Taxonomy" id="218284"/>
    <lineage>
        <taxon>Bacteria</taxon>
        <taxon>Bacillati</taxon>
        <taxon>Bacillota</taxon>
        <taxon>Bacilli</taxon>
        <taxon>Bacillales</taxon>
        <taxon>Bacillaceae</taxon>
        <taxon>Rossellomorea</taxon>
    </lineage>
</organism>
<dbReference type="RefSeq" id="WP_148954775.1">
    <property type="nucleotide sequence ID" value="NZ_VTEG01000017.1"/>
</dbReference>